<protein>
    <submittedName>
        <fullName evidence="3">Uncharacterized protein</fullName>
    </submittedName>
</protein>
<keyword evidence="2" id="KW-1133">Transmembrane helix</keyword>
<evidence type="ECO:0000256" key="1">
    <source>
        <dbReference type="SAM" id="MobiDB-lite"/>
    </source>
</evidence>
<dbReference type="AlphaFoldDB" id="A0AAT9GBN0"/>
<dbReference type="EMBL" id="AP029172">
    <property type="protein sequence ID" value="BFD47230.1"/>
    <property type="molecule type" value="Genomic_DNA"/>
</dbReference>
<organism evidence="3">
    <name type="scientific">Wolbachia endosymbiont of Sergentomyia squamirostris</name>
    <dbReference type="NCBI Taxonomy" id="3113640"/>
    <lineage>
        <taxon>Bacteria</taxon>
        <taxon>Pseudomonadati</taxon>
        <taxon>Pseudomonadota</taxon>
        <taxon>Alphaproteobacteria</taxon>
        <taxon>Rickettsiales</taxon>
        <taxon>Anaplasmataceae</taxon>
        <taxon>Wolbachieae</taxon>
        <taxon>Wolbachia</taxon>
    </lineage>
</organism>
<feature type="transmembrane region" description="Helical" evidence="2">
    <location>
        <begin position="258"/>
        <end position="277"/>
    </location>
</feature>
<evidence type="ECO:0000256" key="2">
    <source>
        <dbReference type="SAM" id="Phobius"/>
    </source>
</evidence>
<proteinExistence type="predicted"/>
<keyword evidence="2" id="KW-0472">Membrane</keyword>
<gene>
    <name evidence="3" type="ORF">DMENIID0003_03040</name>
</gene>
<name>A0AAT9GBN0_9RICK</name>
<sequence>MCDYKVTKSFEDQPYFTDTIDDLKRFQGKFDPHSTEYFALVQVVQKIEDHKWVMDLDSNLQEAIENLDIDQVKAALENCGEDVERVLEREVYWSSGRVDALLVYPLKVEYSEELNQEDVEKIKESFKLMFDAASPGLLGFEPNGNNYVMDKLTCAQKRFVKIPGVGEQCFQDLIQEFEEKLSKNELDNAKINDQIAWDKEYATRFSQEINQDPSENDDLNFIDDTDLDQNTVNSAPTADNKTPEKNDTNFWSEHKGKIALGVVGLCVVGAIAAYVLAYPVVALVLEVLAVSALAVLAYIGGVCEKSESPNTKSSDPVVSGVLQQRRTV</sequence>
<feature type="region of interest" description="Disordered" evidence="1">
    <location>
        <begin position="305"/>
        <end position="328"/>
    </location>
</feature>
<feature type="transmembrane region" description="Helical" evidence="2">
    <location>
        <begin position="283"/>
        <end position="303"/>
    </location>
</feature>
<keyword evidence="2" id="KW-0812">Transmembrane</keyword>
<feature type="compositionally biased region" description="Polar residues" evidence="1">
    <location>
        <begin position="308"/>
        <end position="328"/>
    </location>
</feature>
<reference evidence="3" key="1">
    <citation type="submission" date="2024-01" db="EMBL/GenBank/DDBJ databases">
        <title>Sequencing the genomes of a sandfly, Sergentomyia squamirostris, and its two endosymbionts.</title>
        <authorList>
            <person name="Itokawa K."/>
            <person name="Sanjoba C."/>
        </authorList>
    </citation>
    <scope>NUCLEOTIDE SEQUENCE</scope>
    <source>
        <strain evidence="3">WSSQ</strain>
    </source>
</reference>
<evidence type="ECO:0000313" key="3">
    <source>
        <dbReference type="EMBL" id="BFD47230.1"/>
    </source>
</evidence>
<accession>A0AAT9GBN0</accession>